<evidence type="ECO:0000313" key="4">
    <source>
        <dbReference type="Proteomes" id="UP000000702"/>
    </source>
</evidence>
<reference evidence="3 4" key="2">
    <citation type="journal article" date="2012" name="Proc. Natl. Acad. Sci. U.S.A.">
        <title>Antigenic diversity is generated by distinct evolutionary mechanisms in African trypanosome species.</title>
        <authorList>
            <person name="Jackson A.P."/>
            <person name="Berry A."/>
            <person name="Aslett M."/>
            <person name="Allison H.C."/>
            <person name="Burton P."/>
            <person name="Vavrova-Anderson J."/>
            <person name="Brown R."/>
            <person name="Browne H."/>
            <person name="Corton N."/>
            <person name="Hauser H."/>
            <person name="Gamble J."/>
            <person name="Gilderthorp R."/>
            <person name="Marcello L."/>
            <person name="McQuillan J."/>
            <person name="Otto T.D."/>
            <person name="Quail M.A."/>
            <person name="Sanders M.J."/>
            <person name="van Tonder A."/>
            <person name="Ginger M.L."/>
            <person name="Field M.C."/>
            <person name="Barry J.D."/>
            <person name="Hertz-Fowler C."/>
            <person name="Berriman M."/>
        </authorList>
    </citation>
    <scope>NUCLEOTIDE SEQUENCE [LARGE SCALE GENOMIC DNA]</scope>
    <source>
        <strain evidence="3 4">IL3000</strain>
    </source>
</reference>
<dbReference type="VEuPathDB" id="TriTrypDB:TcIL3000_8_5600"/>
<keyword evidence="4" id="KW-1185">Reference proteome</keyword>
<evidence type="ECO:0000256" key="1">
    <source>
        <dbReference type="SAM" id="MobiDB-lite"/>
    </source>
</evidence>
<feature type="region of interest" description="Disordered" evidence="1">
    <location>
        <begin position="110"/>
        <end position="139"/>
    </location>
</feature>
<reference evidence="4" key="1">
    <citation type="submission" date="2011-07" db="EMBL/GenBank/DDBJ databases">
        <title>Divergent evolution of antigenic variation in African trypanosomes.</title>
        <authorList>
            <person name="Jackson A.P."/>
            <person name="Berry A."/>
            <person name="Allison H.C."/>
            <person name="Burton P."/>
            <person name="Anderson J."/>
            <person name="Aslett M."/>
            <person name="Brown R."/>
            <person name="Corton N."/>
            <person name="Harris D."/>
            <person name="Hauser H."/>
            <person name="Gamble J."/>
            <person name="Gilderthorp R."/>
            <person name="McQuillan J."/>
            <person name="Quail M.A."/>
            <person name="Sanders M."/>
            <person name="Van Tonder A."/>
            <person name="Ginger M.L."/>
            <person name="Donelson J.E."/>
            <person name="Field M.C."/>
            <person name="Barry J.D."/>
            <person name="Berriman M."/>
            <person name="Hertz-Fowler C."/>
        </authorList>
    </citation>
    <scope>NUCLEOTIDE SEQUENCE [LARGE SCALE GENOMIC DNA]</scope>
    <source>
        <strain evidence="4">IL3000</strain>
    </source>
</reference>
<gene>
    <name evidence="3" type="ORF">TCIL3000_0_57230</name>
    <name evidence="2" type="ORF">TCIL3000_8_5600</name>
</gene>
<accession>F9WD26</accession>
<dbReference type="Proteomes" id="UP000000702">
    <property type="component" value="Unassembled WGS sequence"/>
</dbReference>
<dbReference type="EMBL" id="HE575321">
    <property type="protein sequence ID" value="CCC92338.1"/>
    <property type="molecule type" value="Genomic_DNA"/>
</dbReference>
<evidence type="ECO:0000313" key="2">
    <source>
        <dbReference type="EMBL" id="CCC92338.1"/>
    </source>
</evidence>
<evidence type="ECO:0000313" key="3">
    <source>
        <dbReference type="EMBL" id="CCD15174.1"/>
    </source>
</evidence>
<proteinExistence type="predicted"/>
<dbReference type="AlphaFoldDB" id="F9WD26"/>
<protein>
    <submittedName>
        <fullName evidence="3">Uncharacterized protein</fullName>
    </submittedName>
</protein>
<name>F9WD26_TRYCI</name>
<dbReference type="EMBL" id="CAEQ01001811">
    <property type="protein sequence ID" value="CCD15174.1"/>
    <property type="molecule type" value="Genomic_DNA"/>
</dbReference>
<organism evidence="3 4">
    <name type="scientific">Trypanosoma congolense (strain IL3000)</name>
    <dbReference type="NCBI Taxonomy" id="1068625"/>
    <lineage>
        <taxon>Eukaryota</taxon>
        <taxon>Discoba</taxon>
        <taxon>Euglenozoa</taxon>
        <taxon>Kinetoplastea</taxon>
        <taxon>Metakinetoplastina</taxon>
        <taxon>Trypanosomatida</taxon>
        <taxon>Trypanosomatidae</taxon>
        <taxon>Trypanosoma</taxon>
        <taxon>Nannomonas</taxon>
    </lineage>
</organism>
<sequence>MKHKDGRGQTPPPLFSITNQKTGEVLLEITSVPPNNAPLPPVEEECCGQFNEALAFIAEAQARSYELFGHIVANQTESHSVLANAAPVPGQRNRFVEAVIPEDTRSTSLINSDEWDVDGFDGNGSDTSEREPLQKKART</sequence>
<feature type="compositionally biased region" description="Basic and acidic residues" evidence="1">
    <location>
        <begin position="127"/>
        <end position="139"/>
    </location>
</feature>
<dbReference type="OMA" id="KECSTRP"/>